<dbReference type="InParanoid" id="A0A165JB18"/>
<protein>
    <submittedName>
        <fullName evidence="2">Uncharacterized protein</fullName>
    </submittedName>
</protein>
<feature type="region of interest" description="Disordered" evidence="1">
    <location>
        <begin position="234"/>
        <end position="272"/>
    </location>
</feature>
<reference evidence="2 3" key="1">
    <citation type="journal article" date="2016" name="Mol. Biol. Evol.">
        <title>Comparative Genomics of Early-Diverging Mushroom-Forming Fungi Provides Insights into the Origins of Lignocellulose Decay Capabilities.</title>
        <authorList>
            <person name="Nagy L.G."/>
            <person name="Riley R."/>
            <person name="Tritt A."/>
            <person name="Adam C."/>
            <person name="Daum C."/>
            <person name="Floudas D."/>
            <person name="Sun H."/>
            <person name="Yadav J.S."/>
            <person name="Pangilinan J."/>
            <person name="Larsson K.H."/>
            <person name="Matsuura K."/>
            <person name="Barry K."/>
            <person name="Labutti K."/>
            <person name="Kuo R."/>
            <person name="Ohm R.A."/>
            <person name="Bhattacharya S.S."/>
            <person name="Shirouzu T."/>
            <person name="Yoshinaga Y."/>
            <person name="Martin F.M."/>
            <person name="Grigoriev I.V."/>
            <person name="Hibbett D.S."/>
        </authorList>
    </citation>
    <scope>NUCLEOTIDE SEQUENCE [LARGE SCALE GENOMIC DNA]</scope>
    <source>
        <strain evidence="2 3">HHB12029</strain>
    </source>
</reference>
<dbReference type="EMBL" id="KV425970">
    <property type="protein sequence ID" value="KZV94591.1"/>
    <property type="molecule type" value="Genomic_DNA"/>
</dbReference>
<organism evidence="2 3">
    <name type="scientific">Exidia glandulosa HHB12029</name>
    <dbReference type="NCBI Taxonomy" id="1314781"/>
    <lineage>
        <taxon>Eukaryota</taxon>
        <taxon>Fungi</taxon>
        <taxon>Dikarya</taxon>
        <taxon>Basidiomycota</taxon>
        <taxon>Agaricomycotina</taxon>
        <taxon>Agaricomycetes</taxon>
        <taxon>Auriculariales</taxon>
        <taxon>Exidiaceae</taxon>
        <taxon>Exidia</taxon>
    </lineage>
</organism>
<gene>
    <name evidence="2" type="ORF">EXIGLDRAFT_736618</name>
</gene>
<feature type="region of interest" description="Disordered" evidence="1">
    <location>
        <begin position="316"/>
        <end position="352"/>
    </location>
</feature>
<name>A0A165JB18_EXIGL</name>
<proteinExistence type="predicted"/>
<dbReference type="AlphaFoldDB" id="A0A165JB18"/>
<sequence>MSWTGVFDSFFNLVDSLPFKKTAVLPPTAKDDNVDTKLLAGRAQAHISRPSTRAHPYPPPHVPRALRIPQKGPPAASVLTVAPNATDVSREASGSKMTAPGSSPGGKVRRALGAVQDRVSSGVAPVTALTARSPSVKSIHLPTARVPSASTTPSSAGPAAVPASDSMDVDVAPLNSNLHVPPLQSSVLVADAPVPPPAPLTAIAPLSVHTARASSDQSGPARRKYNRHRAAINAPNALKYRRKKEQRSAKQMGNPSAHLPLAPVPSTSSSVASASQNSVPVILAPLLPAAVIFDAAGRPDVGDINSNYIVNHSRRLHASSPSPSQSSVSRIAPGSLRTNSYPYSDDSDDDVDMDREDTVASFLEETRSAAVFEAHCCPPDLILHILEQSDALAAFGLDDVGGEEKLTICFQDNTRRDRRFTGCEDATIALLRAHPLVLGAAKVVYGDGLSPHQLATLRQTCPVLARELYLHLSGDVNVMHAREGDALAIALMPALTRIIITASERPVTISRDGVERMLRIVEGYAPETPVQFNNILQGGRAWSVHPASFFLSQTL</sequence>
<keyword evidence="3" id="KW-1185">Reference proteome</keyword>
<evidence type="ECO:0000313" key="3">
    <source>
        <dbReference type="Proteomes" id="UP000077266"/>
    </source>
</evidence>
<feature type="region of interest" description="Disordered" evidence="1">
    <location>
        <begin position="144"/>
        <end position="164"/>
    </location>
</feature>
<evidence type="ECO:0000313" key="2">
    <source>
        <dbReference type="EMBL" id="KZV94591.1"/>
    </source>
</evidence>
<dbReference type="Proteomes" id="UP000077266">
    <property type="component" value="Unassembled WGS sequence"/>
</dbReference>
<feature type="region of interest" description="Disordered" evidence="1">
    <location>
        <begin position="87"/>
        <end position="108"/>
    </location>
</feature>
<accession>A0A165JB18</accession>
<evidence type="ECO:0000256" key="1">
    <source>
        <dbReference type="SAM" id="MobiDB-lite"/>
    </source>
</evidence>
<feature type="compositionally biased region" description="Low complexity" evidence="1">
    <location>
        <begin position="260"/>
        <end position="272"/>
    </location>
</feature>
<feature type="compositionally biased region" description="Low complexity" evidence="1">
    <location>
        <begin position="319"/>
        <end position="329"/>
    </location>
</feature>